<keyword evidence="2" id="KW-1185">Reference proteome</keyword>
<gene>
    <name evidence="1" type="ORF">LACBIDRAFT_309495</name>
</gene>
<reference evidence="1 2" key="1">
    <citation type="journal article" date="2008" name="Nature">
        <title>The genome of Laccaria bicolor provides insights into mycorrhizal symbiosis.</title>
        <authorList>
            <person name="Martin F."/>
            <person name="Aerts A."/>
            <person name="Ahren D."/>
            <person name="Brun A."/>
            <person name="Danchin E.G.J."/>
            <person name="Duchaussoy F."/>
            <person name="Gibon J."/>
            <person name="Kohler A."/>
            <person name="Lindquist E."/>
            <person name="Pereda V."/>
            <person name="Salamov A."/>
            <person name="Shapiro H.J."/>
            <person name="Wuyts J."/>
            <person name="Blaudez D."/>
            <person name="Buee M."/>
            <person name="Brokstein P."/>
            <person name="Canbaeck B."/>
            <person name="Cohen D."/>
            <person name="Courty P.E."/>
            <person name="Coutinho P.M."/>
            <person name="Delaruelle C."/>
            <person name="Detter J.C."/>
            <person name="Deveau A."/>
            <person name="DiFazio S."/>
            <person name="Duplessis S."/>
            <person name="Fraissinet-Tachet L."/>
            <person name="Lucic E."/>
            <person name="Frey-Klett P."/>
            <person name="Fourrey C."/>
            <person name="Feussner I."/>
            <person name="Gay G."/>
            <person name="Grimwood J."/>
            <person name="Hoegger P.J."/>
            <person name="Jain P."/>
            <person name="Kilaru S."/>
            <person name="Labbe J."/>
            <person name="Lin Y.C."/>
            <person name="Legue V."/>
            <person name="Le Tacon F."/>
            <person name="Marmeisse R."/>
            <person name="Melayah D."/>
            <person name="Montanini B."/>
            <person name="Muratet M."/>
            <person name="Nehls U."/>
            <person name="Niculita-Hirzel H."/>
            <person name="Oudot-Le Secq M.P."/>
            <person name="Peter M."/>
            <person name="Quesneville H."/>
            <person name="Rajashekar B."/>
            <person name="Reich M."/>
            <person name="Rouhier N."/>
            <person name="Schmutz J."/>
            <person name="Yin T."/>
            <person name="Chalot M."/>
            <person name="Henrissat B."/>
            <person name="Kuees U."/>
            <person name="Lucas S."/>
            <person name="Van de Peer Y."/>
            <person name="Podila G.K."/>
            <person name="Polle A."/>
            <person name="Pukkila P.J."/>
            <person name="Richardson P.M."/>
            <person name="Rouze P."/>
            <person name="Sanders I.R."/>
            <person name="Stajich J.E."/>
            <person name="Tunlid A."/>
            <person name="Tuskan G."/>
            <person name="Grigoriev I.V."/>
        </authorList>
    </citation>
    <scope>NUCLEOTIDE SEQUENCE [LARGE SCALE GENOMIC DNA]</scope>
    <source>
        <strain evidence="2">S238N-H82 / ATCC MYA-4686</strain>
    </source>
</reference>
<evidence type="ECO:0000313" key="2">
    <source>
        <dbReference type="Proteomes" id="UP000001194"/>
    </source>
</evidence>
<organism evidence="2">
    <name type="scientific">Laccaria bicolor (strain S238N-H82 / ATCC MYA-4686)</name>
    <name type="common">Bicoloured deceiver</name>
    <name type="synonym">Laccaria laccata var. bicolor</name>
    <dbReference type="NCBI Taxonomy" id="486041"/>
    <lineage>
        <taxon>Eukaryota</taxon>
        <taxon>Fungi</taxon>
        <taxon>Dikarya</taxon>
        <taxon>Basidiomycota</taxon>
        <taxon>Agaricomycotina</taxon>
        <taxon>Agaricomycetes</taxon>
        <taxon>Agaricomycetidae</taxon>
        <taxon>Agaricales</taxon>
        <taxon>Agaricineae</taxon>
        <taxon>Hydnangiaceae</taxon>
        <taxon>Laccaria</taxon>
    </lineage>
</organism>
<accession>B0DSG0</accession>
<proteinExistence type="predicted"/>
<dbReference type="AlphaFoldDB" id="B0DSG0"/>
<name>B0DSG0_LACBS</name>
<dbReference type="KEGG" id="lbc:LACBIDRAFT_309495"/>
<sequence length="109" mass="11210">MCRVVCRGQRTGGQSRVRRGDARGMAGALALAGDWVWVWASYGCYGSASDSSSSESSSGGSGSSWKDGVSFGMCFSPVNVNAPESLMKMDRAVMPLGVPSSSGSASSRS</sequence>
<dbReference type="HOGENOM" id="CLU_2184433_0_0_1"/>
<protein>
    <submittedName>
        <fullName evidence="1">Predicted protein</fullName>
    </submittedName>
</protein>
<dbReference type="EMBL" id="DS547130">
    <property type="protein sequence ID" value="EDR02539.1"/>
    <property type="molecule type" value="Genomic_DNA"/>
</dbReference>
<dbReference type="RefSeq" id="XP_001886902.1">
    <property type="nucleotide sequence ID" value="XM_001886867.1"/>
</dbReference>
<dbReference type="GeneID" id="6082490"/>
<dbReference type="InParanoid" id="B0DSG0"/>
<dbReference type="Proteomes" id="UP000001194">
    <property type="component" value="Unassembled WGS sequence"/>
</dbReference>
<evidence type="ECO:0000313" key="1">
    <source>
        <dbReference type="EMBL" id="EDR02539.1"/>
    </source>
</evidence>